<reference evidence="1" key="1">
    <citation type="submission" date="2021-04" db="EMBL/GenBank/DDBJ databases">
        <title>Proteiniclasticum sedimins sp. nov., an obligate anaerobic bacterium isolated from anaerobic sludge.</title>
        <authorList>
            <person name="Liu J."/>
        </authorList>
    </citation>
    <scope>NUCLEOTIDE SEQUENCE</scope>
    <source>
        <strain evidence="1">BAD-10</strain>
    </source>
</reference>
<gene>
    <name evidence="1" type="ORF">KCG48_07745</name>
</gene>
<dbReference type="RefSeq" id="WP_211801069.1">
    <property type="nucleotide sequence ID" value="NZ_JAGSCS010000008.1"/>
</dbReference>
<dbReference type="AlphaFoldDB" id="A0A941HQQ0"/>
<sequence length="200" mass="23147">MEVRKRHRKKRKQQQLLRRAMAGGVLLLVLVLLFQGRGQEAKIPDFSGVLEKEEEFPEILDPQSRIAELDQLNRRTREAAELFLRIAQDRGLPVTITETYRTPERQAQLYAQGRTAPGPVVTWTQNSQHTHRNAFDIAKNVVGEEYTDLEFFKEAAEIGRLIGLEAGYDWDDGRQDMPHFQLGPFTRIIYPEGYSRKEEP</sequence>
<proteinExistence type="predicted"/>
<evidence type="ECO:0000313" key="1">
    <source>
        <dbReference type="EMBL" id="MBR0576235.1"/>
    </source>
</evidence>
<accession>A0A941HQQ0</accession>
<protein>
    <submittedName>
        <fullName evidence="1">M15 family metallopeptidase</fullName>
    </submittedName>
</protein>
<keyword evidence="2" id="KW-1185">Reference proteome</keyword>
<name>A0A941HQQ0_9CLOT</name>
<dbReference type="EMBL" id="JAGSCS010000008">
    <property type="protein sequence ID" value="MBR0576235.1"/>
    <property type="molecule type" value="Genomic_DNA"/>
</dbReference>
<dbReference type="Gene3D" id="3.30.1380.10">
    <property type="match status" value="1"/>
</dbReference>
<comment type="caution">
    <text evidence="1">The sequence shown here is derived from an EMBL/GenBank/DDBJ whole genome shotgun (WGS) entry which is preliminary data.</text>
</comment>
<dbReference type="InterPro" id="IPR009045">
    <property type="entry name" value="Zn_M74/Hedgehog-like"/>
</dbReference>
<dbReference type="CDD" id="cd14845">
    <property type="entry name" value="L-Ala-D-Glu_peptidase_like"/>
    <property type="match status" value="1"/>
</dbReference>
<evidence type="ECO:0000313" key="2">
    <source>
        <dbReference type="Proteomes" id="UP000675379"/>
    </source>
</evidence>
<organism evidence="1 2">
    <name type="scientific">Proteiniclasticum sediminis</name>
    <dbReference type="NCBI Taxonomy" id="2804028"/>
    <lineage>
        <taxon>Bacteria</taxon>
        <taxon>Bacillati</taxon>
        <taxon>Bacillota</taxon>
        <taxon>Clostridia</taxon>
        <taxon>Eubacteriales</taxon>
        <taxon>Clostridiaceae</taxon>
        <taxon>Proteiniclasticum</taxon>
    </lineage>
</organism>
<dbReference type="Proteomes" id="UP000675379">
    <property type="component" value="Unassembled WGS sequence"/>
</dbReference>
<dbReference type="SUPFAM" id="SSF55166">
    <property type="entry name" value="Hedgehog/DD-peptidase"/>
    <property type="match status" value="1"/>
</dbReference>